<feature type="active site" description="Proton donor" evidence="3">
    <location>
        <position position="55"/>
    </location>
</feature>
<dbReference type="InParanoid" id="A0A1Y2DVH2"/>
<evidence type="ECO:0000259" key="6">
    <source>
        <dbReference type="Pfam" id="PF00248"/>
    </source>
</evidence>
<protein>
    <submittedName>
        <fullName evidence="7">Aldo-keto reductase</fullName>
    </submittedName>
</protein>
<dbReference type="PRINTS" id="PR00069">
    <property type="entry name" value="ALDKETRDTASE"/>
</dbReference>
<name>A0A1Y2DVH2_9PEZI</name>
<feature type="site" description="Lowers pKa of active site Tyr" evidence="5">
    <location>
        <position position="80"/>
    </location>
</feature>
<dbReference type="PROSITE" id="PS00063">
    <property type="entry name" value="ALDOKETO_REDUCTASE_3"/>
    <property type="match status" value="1"/>
</dbReference>
<dbReference type="Gene3D" id="3.20.20.100">
    <property type="entry name" value="NADP-dependent oxidoreductase domain"/>
    <property type="match status" value="1"/>
</dbReference>
<dbReference type="InterPro" id="IPR023210">
    <property type="entry name" value="NADP_OxRdtase_dom"/>
</dbReference>
<evidence type="ECO:0000256" key="4">
    <source>
        <dbReference type="PIRSR" id="PIRSR000097-2"/>
    </source>
</evidence>
<reference evidence="7 8" key="1">
    <citation type="submission" date="2016-07" db="EMBL/GenBank/DDBJ databases">
        <title>Pervasive Adenine N6-methylation of Active Genes in Fungi.</title>
        <authorList>
            <consortium name="DOE Joint Genome Institute"/>
            <person name="Mondo S.J."/>
            <person name="Dannebaum R.O."/>
            <person name="Kuo R.C."/>
            <person name="Labutti K."/>
            <person name="Haridas S."/>
            <person name="Kuo A."/>
            <person name="Salamov A."/>
            <person name="Ahrendt S.R."/>
            <person name="Lipzen A."/>
            <person name="Sullivan W."/>
            <person name="Andreopoulos W.B."/>
            <person name="Clum A."/>
            <person name="Lindquist E."/>
            <person name="Daum C."/>
            <person name="Ramamoorthy G.K."/>
            <person name="Gryganskyi A."/>
            <person name="Culley D."/>
            <person name="Magnuson J.K."/>
            <person name="James T.Y."/>
            <person name="O'Malley M.A."/>
            <person name="Stajich J.E."/>
            <person name="Spatafora J.W."/>
            <person name="Visel A."/>
            <person name="Grigoriev I.V."/>
        </authorList>
    </citation>
    <scope>NUCLEOTIDE SEQUENCE [LARGE SCALE GENOMIC DNA]</scope>
    <source>
        <strain evidence="7 8">CBS 129021</strain>
    </source>
</reference>
<dbReference type="Pfam" id="PF00248">
    <property type="entry name" value="Aldo_ket_red"/>
    <property type="match status" value="1"/>
</dbReference>
<dbReference type="SUPFAM" id="SSF51430">
    <property type="entry name" value="NAD(P)-linked oxidoreductase"/>
    <property type="match status" value="1"/>
</dbReference>
<evidence type="ECO:0000313" key="8">
    <source>
        <dbReference type="Proteomes" id="UP000193689"/>
    </source>
</evidence>
<comment type="similarity">
    <text evidence="1">Belongs to the aldo/keto reductase family.</text>
</comment>
<dbReference type="GO" id="GO:0016491">
    <property type="term" value="F:oxidoreductase activity"/>
    <property type="evidence" value="ECO:0007669"/>
    <property type="project" value="UniProtKB-KW"/>
</dbReference>
<dbReference type="Proteomes" id="UP000193689">
    <property type="component" value="Unassembled WGS sequence"/>
</dbReference>
<evidence type="ECO:0000256" key="1">
    <source>
        <dbReference type="ARBA" id="ARBA00007905"/>
    </source>
</evidence>
<evidence type="ECO:0000313" key="7">
    <source>
        <dbReference type="EMBL" id="ORY63292.1"/>
    </source>
</evidence>
<keyword evidence="2" id="KW-0560">Oxidoreductase</keyword>
<dbReference type="InterPro" id="IPR036812">
    <property type="entry name" value="NAD(P)_OxRdtase_dom_sf"/>
</dbReference>
<dbReference type="PANTHER" id="PTHR43827:SF13">
    <property type="entry name" value="ALDO_KETO REDUCTASE FAMILY PROTEIN"/>
    <property type="match status" value="1"/>
</dbReference>
<feature type="binding site" evidence="4">
    <location>
        <position position="113"/>
    </location>
    <ligand>
        <name>substrate</name>
    </ligand>
</feature>
<dbReference type="OrthoDB" id="416253at2759"/>
<feature type="domain" description="NADP-dependent oxidoreductase" evidence="6">
    <location>
        <begin position="29"/>
        <end position="275"/>
    </location>
</feature>
<dbReference type="PROSITE" id="PS00062">
    <property type="entry name" value="ALDOKETO_REDUCTASE_2"/>
    <property type="match status" value="1"/>
</dbReference>
<organism evidence="7 8">
    <name type="scientific">Pseudomassariella vexata</name>
    <dbReference type="NCBI Taxonomy" id="1141098"/>
    <lineage>
        <taxon>Eukaryota</taxon>
        <taxon>Fungi</taxon>
        <taxon>Dikarya</taxon>
        <taxon>Ascomycota</taxon>
        <taxon>Pezizomycotina</taxon>
        <taxon>Sordariomycetes</taxon>
        <taxon>Xylariomycetidae</taxon>
        <taxon>Amphisphaeriales</taxon>
        <taxon>Pseudomassariaceae</taxon>
        <taxon>Pseudomassariella</taxon>
    </lineage>
</organism>
<dbReference type="CDD" id="cd19071">
    <property type="entry name" value="AKR_AKR1-5-like"/>
    <property type="match status" value="1"/>
</dbReference>
<dbReference type="InterPro" id="IPR020471">
    <property type="entry name" value="AKR"/>
</dbReference>
<evidence type="ECO:0000256" key="3">
    <source>
        <dbReference type="PIRSR" id="PIRSR000097-1"/>
    </source>
</evidence>
<dbReference type="FunFam" id="3.20.20.100:FF:000015">
    <property type="entry name" value="Oxidoreductase, aldo/keto reductase family"/>
    <property type="match status" value="1"/>
</dbReference>
<dbReference type="InterPro" id="IPR018170">
    <property type="entry name" value="Aldo/ket_reductase_CS"/>
</dbReference>
<accession>A0A1Y2DVH2</accession>
<dbReference type="RefSeq" id="XP_040714949.1">
    <property type="nucleotide sequence ID" value="XM_040856168.1"/>
</dbReference>
<evidence type="ECO:0000256" key="2">
    <source>
        <dbReference type="ARBA" id="ARBA00023002"/>
    </source>
</evidence>
<proteinExistence type="inferred from homology"/>
<sequence length="292" mass="32452">MANKYTINSKFKLNSGYEMPRLGFGVYLTPPEETEKACLSALSAGYRHIDCAVLYQNESGSGAGIRNSNLPRSDIFYTSKIPPEHMTYDQAKAQVDASLKEAGLDYIDLMLIHCPNGGSANRKGVWKALVEAVEEGKIRSIGVSNYGMHHLEELENHISELEAERGGKGKGGVVSVGQWELHPWCARDDVVAWCKKRNIVVQAYCPIVRGQRSGDKTLVKLAEKHGKTPAQVLIRWSLQKGYVPLPKSVTPSRIEENADVYDFELTDAEVEELKSNDYAPVAWDPAKWGLEE</sequence>
<dbReference type="STRING" id="1141098.A0A1Y2DVH2"/>
<evidence type="ECO:0000256" key="5">
    <source>
        <dbReference type="PIRSR" id="PIRSR000097-3"/>
    </source>
</evidence>
<dbReference type="EMBL" id="MCFJ01000008">
    <property type="protein sequence ID" value="ORY63292.1"/>
    <property type="molecule type" value="Genomic_DNA"/>
</dbReference>
<dbReference type="PANTHER" id="PTHR43827">
    <property type="entry name" value="2,5-DIKETO-D-GLUCONIC ACID REDUCTASE"/>
    <property type="match status" value="1"/>
</dbReference>
<keyword evidence="8" id="KW-1185">Reference proteome</keyword>
<dbReference type="GeneID" id="63772380"/>
<dbReference type="AlphaFoldDB" id="A0A1Y2DVH2"/>
<comment type="caution">
    <text evidence="7">The sequence shown here is derived from an EMBL/GenBank/DDBJ whole genome shotgun (WGS) entry which is preliminary data.</text>
</comment>
<dbReference type="PIRSF" id="PIRSF000097">
    <property type="entry name" value="AKR"/>
    <property type="match status" value="1"/>
</dbReference>
<gene>
    <name evidence="7" type="ORF">BCR38DRAFT_345244</name>
</gene>